<reference evidence="1" key="1">
    <citation type="submission" date="2022-11" db="EMBL/GenBank/DDBJ databases">
        <title>Genome Sequence of Boeremia exigua.</title>
        <authorList>
            <person name="Buettner E."/>
        </authorList>
    </citation>
    <scope>NUCLEOTIDE SEQUENCE</scope>
    <source>
        <strain evidence="1">CU02</strain>
    </source>
</reference>
<evidence type="ECO:0000313" key="2">
    <source>
        <dbReference type="Proteomes" id="UP001153331"/>
    </source>
</evidence>
<keyword evidence="2" id="KW-1185">Reference proteome</keyword>
<name>A0ACC2IU32_9PLEO</name>
<evidence type="ECO:0000313" key="1">
    <source>
        <dbReference type="EMBL" id="KAJ8118683.1"/>
    </source>
</evidence>
<dbReference type="EMBL" id="JAPHNI010000012">
    <property type="protein sequence ID" value="KAJ8118683.1"/>
    <property type="molecule type" value="Genomic_DNA"/>
</dbReference>
<dbReference type="Proteomes" id="UP001153331">
    <property type="component" value="Unassembled WGS sequence"/>
</dbReference>
<accession>A0ACC2IU32</accession>
<sequence length="106" mass="10838">MIQKFRNSVGFELWLCLGDASLQYERSFDPGSLGASSPCCCKDKECANSALSGFTTVHVGIQSLALCSRSSGYKGAAGSLRNASLGVKGDIACLADVLGGGLTAVA</sequence>
<comment type="caution">
    <text evidence="1">The sequence shown here is derived from an EMBL/GenBank/DDBJ whole genome shotgun (WGS) entry which is preliminary data.</text>
</comment>
<proteinExistence type="predicted"/>
<organism evidence="1 2">
    <name type="scientific">Boeremia exigua</name>
    <dbReference type="NCBI Taxonomy" id="749465"/>
    <lineage>
        <taxon>Eukaryota</taxon>
        <taxon>Fungi</taxon>
        <taxon>Dikarya</taxon>
        <taxon>Ascomycota</taxon>
        <taxon>Pezizomycotina</taxon>
        <taxon>Dothideomycetes</taxon>
        <taxon>Pleosporomycetidae</taxon>
        <taxon>Pleosporales</taxon>
        <taxon>Pleosporineae</taxon>
        <taxon>Didymellaceae</taxon>
        <taxon>Boeremia</taxon>
    </lineage>
</organism>
<protein>
    <submittedName>
        <fullName evidence="1">Uncharacterized protein</fullName>
    </submittedName>
</protein>
<gene>
    <name evidence="1" type="ORF">OPT61_g362</name>
</gene>